<dbReference type="InterPro" id="IPR019775">
    <property type="entry name" value="WD40_repeat_CS"/>
</dbReference>
<dbReference type="InterPro" id="IPR036322">
    <property type="entry name" value="WD40_repeat_dom_sf"/>
</dbReference>
<keyword evidence="2" id="KW-0677">Repeat</keyword>
<keyword evidence="4" id="KW-0175">Coiled coil</keyword>
<gene>
    <name evidence="5" type="ORF">RFI_21695</name>
</gene>
<organism evidence="5 6">
    <name type="scientific">Reticulomyxa filosa</name>
    <dbReference type="NCBI Taxonomy" id="46433"/>
    <lineage>
        <taxon>Eukaryota</taxon>
        <taxon>Sar</taxon>
        <taxon>Rhizaria</taxon>
        <taxon>Retaria</taxon>
        <taxon>Foraminifera</taxon>
        <taxon>Monothalamids</taxon>
        <taxon>Reticulomyxidae</taxon>
        <taxon>Reticulomyxa</taxon>
    </lineage>
</organism>
<accession>X6MP77</accession>
<dbReference type="InterPro" id="IPR001680">
    <property type="entry name" value="WD40_rpt"/>
</dbReference>
<dbReference type="EMBL" id="ASPP01018893">
    <property type="protein sequence ID" value="ETO15669.1"/>
    <property type="molecule type" value="Genomic_DNA"/>
</dbReference>
<evidence type="ECO:0000256" key="1">
    <source>
        <dbReference type="ARBA" id="ARBA00022574"/>
    </source>
</evidence>
<dbReference type="PANTHER" id="PTHR19848:SF8">
    <property type="entry name" value="F-BOX AND WD REPEAT DOMAIN CONTAINING 7"/>
    <property type="match status" value="1"/>
</dbReference>
<dbReference type="PROSITE" id="PS50082">
    <property type="entry name" value="WD_REPEATS_2"/>
    <property type="match status" value="1"/>
</dbReference>
<dbReference type="SUPFAM" id="SSF50978">
    <property type="entry name" value="WD40 repeat-like"/>
    <property type="match status" value="1"/>
</dbReference>
<dbReference type="Gene3D" id="3.30.40.10">
    <property type="entry name" value="Zinc/RING finger domain, C3HC4 (zinc finger)"/>
    <property type="match status" value="1"/>
</dbReference>
<dbReference type="InterPro" id="IPR015943">
    <property type="entry name" value="WD40/YVTN_repeat-like_dom_sf"/>
</dbReference>
<comment type="caution">
    <text evidence="5">The sequence shown here is derived from an EMBL/GenBank/DDBJ whole genome shotgun (WGS) entry which is preliminary data.</text>
</comment>
<evidence type="ECO:0000256" key="2">
    <source>
        <dbReference type="ARBA" id="ARBA00022737"/>
    </source>
</evidence>
<dbReference type="PROSITE" id="PS50294">
    <property type="entry name" value="WD_REPEATS_REGION"/>
    <property type="match status" value="1"/>
</dbReference>
<feature type="repeat" description="WD" evidence="3">
    <location>
        <begin position="341"/>
        <end position="384"/>
    </location>
</feature>
<evidence type="ECO:0000313" key="5">
    <source>
        <dbReference type="EMBL" id="ETO15669.1"/>
    </source>
</evidence>
<evidence type="ECO:0000313" key="6">
    <source>
        <dbReference type="Proteomes" id="UP000023152"/>
    </source>
</evidence>
<dbReference type="AlphaFoldDB" id="X6MP77"/>
<name>X6MP77_RETFI</name>
<dbReference type="Pfam" id="PF00400">
    <property type="entry name" value="WD40"/>
    <property type="match status" value="1"/>
</dbReference>
<feature type="coiled-coil region" evidence="4">
    <location>
        <begin position="204"/>
        <end position="297"/>
    </location>
</feature>
<feature type="non-terminal residue" evidence="5">
    <location>
        <position position="408"/>
    </location>
</feature>
<dbReference type="PANTHER" id="PTHR19848">
    <property type="entry name" value="WD40 REPEAT PROTEIN"/>
    <property type="match status" value="1"/>
</dbReference>
<keyword evidence="1 3" id="KW-0853">WD repeat</keyword>
<proteinExistence type="predicted"/>
<dbReference type="Proteomes" id="UP000023152">
    <property type="component" value="Unassembled WGS sequence"/>
</dbReference>
<reference evidence="5 6" key="1">
    <citation type="journal article" date="2013" name="Curr. Biol.">
        <title>The Genome of the Foraminiferan Reticulomyxa filosa.</title>
        <authorList>
            <person name="Glockner G."/>
            <person name="Hulsmann N."/>
            <person name="Schleicher M."/>
            <person name="Noegel A.A."/>
            <person name="Eichinger L."/>
            <person name="Gallinger C."/>
            <person name="Pawlowski J."/>
            <person name="Sierra R."/>
            <person name="Euteneuer U."/>
            <person name="Pillet L."/>
            <person name="Moustafa A."/>
            <person name="Platzer M."/>
            <person name="Groth M."/>
            <person name="Szafranski K."/>
            <person name="Schliwa M."/>
        </authorList>
    </citation>
    <scope>NUCLEOTIDE SEQUENCE [LARGE SCALE GENOMIC DNA]</scope>
</reference>
<protein>
    <submittedName>
        <fullName evidence="5">Uncharacterized protein</fullName>
    </submittedName>
</protein>
<keyword evidence="6" id="KW-1185">Reference proteome</keyword>
<evidence type="ECO:0000256" key="4">
    <source>
        <dbReference type="SAM" id="Coils"/>
    </source>
</evidence>
<dbReference type="InterPro" id="IPR013083">
    <property type="entry name" value="Znf_RING/FYVE/PHD"/>
</dbReference>
<dbReference type="PROSITE" id="PS00678">
    <property type="entry name" value="WD_REPEATS_1"/>
    <property type="match status" value="1"/>
</dbReference>
<dbReference type="Gene3D" id="2.130.10.10">
    <property type="entry name" value="YVTN repeat-like/Quinoprotein amine dehydrogenase"/>
    <property type="match status" value="1"/>
</dbReference>
<dbReference type="SMART" id="SM00320">
    <property type="entry name" value="WD40"/>
    <property type="match status" value="1"/>
</dbReference>
<sequence length="408" mass="47581">MEEEKSKDNAKLDLKSITEQQACFDKNWILQLNKQEDIHDFICLICKQVANNPMEINCTQHKNMDESLIVGENCLNQFISQNPNSCPVEPHDNCSYSQGRVAKRYINELDVICPRQFQQEQEQQQLQMSTQQGHEEGETSGIVICDFKGKVKHVNDHLEHSCCLQMVKCWFESFGCNHTCLKSAINDHLTSNMKLHFDLVIKSFDELQQTIRQYQEEINKSNLENKTLKVELKLKVKKDEEIAHLKQQLEQYQKGNLQLISAHKTTLIEIGSKDSEIQKIKQEIQLKEKQIIEQQKHFGQINENKEEQKQIIIYHNSSAIINTSSTLDFKLLRSFKLLNTFTGHTDIVSSIDYSTFDDCQFICSGSKDKTIRVWDVDNKKQIQSFNEHSNNVNCVKFSSYYYHNHHQN</sequence>
<evidence type="ECO:0000256" key="3">
    <source>
        <dbReference type="PROSITE-ProRule" id="PRU00221"/>
    </source>
</evidence>